<dbReference type="SUPFAM" id="SSF51316">
    <property type="entry name" value="Mss4-like"/>
    <property type="match status" value="1"/>
</dbReference>
<reference evidence="5 6" key="1">
    <citation type="journal article" date="2023" name="Hortic Res">
        <title>The complete reference genome for grapevine (Vitis vinifera L.) genetics and breeding.</title>
        <authorList>
            <person name="Shi X."/>
            <person name="Cao S."/>
            <person name="Wang X."/>
            <person name="Huang S."/>
            <person name="Wang Y."/>
            <person name="Liu Z."/>
            <person name="Liu W."/>
            <person name="Leng X."/>
            <person name="Peng Y."/>
            <person name="Wang N."/>
            <person name="Wang Y."/>
            <person name="Ma Z."/>
            <person name="Xu X."/>
            <person name="Zhang F."/>
            <person name="Xue H."/>
            <person name="Zhong H."/>
            <person name="Wang Y."/>
            <person name="Zhang K."/>
            <person name="Velt A."/>
            <person name="Avia K."/>
            <person name="Holtgrawe D."/>
            <person name="Grimplet J."/>
            <person name="Matus J.T."/>
            <person name="Ware D."/>
            <person name="Wu X."/>
            <person name="Wang H."/>
            <person name="Liu C."/>
            <person name="Fang Y."/>
            <person name="Rustenholz C."/>
            <person name="Cheng Z."/>
            <person name="Xiao H."/>
            <person name="Zhou Y."/>
        </authorList>
    </citation>
    <scope>NUCLEOTIDE SEQUENCE [LARGE SCALE GENOMIC DNA]</scope>
    <source>
        <strain evidence="6">cv. Pinot noir / PN40024</strain>
        <tissue evidence="5">Leaf</tissue>
    </source>
</reference>
<dbReference type="Gene3D" id="2.170.150.10">
    <property type="entry name" value="Metal Binding Protein, Guanine Nucleotide Exchange Factor, Chain A"/>
    <property type="match status" value="1"/>
</dbReference>
<evidence type="ECO:0000256" key="3">
    <source>
        <dbReference type="ARBA" id="ARBA00022989"/>
    </source>
</evidence>
<keyword evidence="4" id="KW-0472">Membrane</keyword>
<dbReference type="Pfam" id="PF03619">
    <property type="entry name" value="Solute_trans_a"/>
    <property type="match status" value="1"/>
</dbReference>
<dbReference type="InterPro" id="IPR011057">
    <property type="entry name" value="Mss4-like_sf"/>
</dbReference>
<protein>
    <submittedName>
        <fullName evidence="5">Uncharacterized protein</fullName>
    </submittedName>
</protein>
<dbReference type="EMBL" id="CP126662">
    <property type="protein sequence ID" value="WKA04743.1"/>
    <property type="molecule type" value="Genomic_DNA"/>
</dbReference>
<keyword evidence="6" id="KW-1185">Reference proteome</keyword>
<name>A0ABY9DAS8_VITVI</name>
<accession>A0ABY9DAS8</accession>
<dbReference type="Proteomes" id="UP001227230">
    <property type="component" value="Chromosome 15"/>
</dbReference>
<organism evidence="5 6">
    <name type="scientific">Vitis vinifera</name>
    <name type="common">Grape</name>
    <dbReference type="NCBI Taxonomy" id="29760"/>
    <lineage>
        <taxon>Eukaryota</taxon>
        <taxon>Viridiplantae</taxon>
        <taxon>Streptophyta</taxon>
        <taxon>Embryophyta</taxon>
        <taxon>Tracheophyta</taxon>
        <taxon>Spermatophyta</taxon>
        <taxon>Magnoliopsida</taxon>
        <taxon>eudicotyledons</taxon>
        <taxon>Gunneridae</taxon>
        <taxon>Pentapetalae</taxon>
        <taxon>rosids</taxon>
        <taxon>Vitales</taxon>
        <taxon>Vitaceae</taxon>
        <taxon>Viteae</taxon>
        <taxon>Vitis</taxon>
    </lineage>
</organism>
<sequence length="165" mass="19114">MYLIVEHLATHNQPEEQKFLIRLISMVPVCALKSFCRLYTYGIIEHSFPLNFFLREWYLGSAFYQVVKVVNVVDTFRFQEQSPFDKKQWVTYMKSYVELLTSELTREIILCAPCMRRWFNYGLSCEPLGFNRDKATRSSSRILASPSIGLQTGGVCAKISTEISS</sequence>
<keyword evidence="2" id="KW-0812">Transmembrane</keyword>
<proteinExistence type="predicted"/>
<evidence type="ECO:0000256" key="1">
    <source>
        <dbReference type="ARBA" id="ARBA00004141"/>
    </source>
</evidence>
<evidence type="ECO:0000256" key="2">
    <source>
        <dbReference type="ARBA" id="ARBA00022692"/>
    </source>
</evidence>
<evidence type="ECO:0000313" key="5">
    <source>
        <dbReference type="EMBL" id="WKA04743.1"/>
    </source>
</evidence>
<evidence type="ECO:0000313" key="6">
    <source>
        <dbReference type="Proteomes" id="UP001227230"/>
    </source>
</evidence>
<dbReference type="InterPro" id="IPR011323">
    <property type="entry name" value="Mss4/transl-control_tumour"/>
</dbReference>
<comment type="subcellular location">
    <subcellularLocation>
        <location evidence="1">Membrane</location>
        <topology evidence="1">Multi-pass membrane protein</topology>
    </subcellularLocation>
</comment>
<keyword evidence="3" id="KW-1133">Transmembrane helix</keyword>
<dbReference type="InterPro" id="IPR005178">
    <property type="entry name" value="Ostalpha/TMEM184C"/>
</dbReference>
<evidence type="ECO:0000256" key="4">
    <source>
        <dbReference type="ARBA" id="ARBA00023136"/>
    </source>
</evidence>
<gene>
    <name evidence="5" type="ORF">VitviT2T_022752</name>
</gene>